<dbReference type="RefSeq" id="WP_379580334.1">
    <property type="nucleotide sequence ID" value="NZ_JBHUFV010000063.1"/>
</dbReference>
<comment type="caution">
    <text evidence="2">The sequence shown here is derived from an EMBL/GenBank/DDBJ whole genome shotgun (WGS) entry which is preliminary data.</text>
</comment>
<dbReference type="SUPFAM" id="SSF56219">
    <property type="entry name" value="DNase I-like"/>
    <property type="match status" value="1"/>
</dbReference>
<reference evidence="3" key="1">
    <citation type="journal article" date="2019" name="Int. J. Syst. Evol. Microbiol.">
        <title>The Global Catalogue of Microorganisms (GCM) 10K type strain sequencing project: providing services to taxonomists for standard genome sequencing and annotation.</title>
        <authorList>
            <consortium name="The Broad Institute Genomics Platform"/>
            <consortium name="The Broad Institute Genome Sequencing Center for Infectious Disease"/>
            <person name="Wu L."/>
            <person name="Ma J."/>
        </authorList>
    </citation>
    <scope>NUCLEOTIDE SEQUENCE [LARGE SCALE GENOMIC DNA]</scope>
    <source>
        <strain evidence="3">ICMP 6774ER</strain>
    </source>
</reference>
<evidence type="ECO:0000313" key="2">
    <source>
        <dbReference type="EMBL" id="MFD1938349.1"/>
    </source>
</evidence>
<organism evidence="2 3">
    <name type="scientific">Nonomuraea mangrovi</name>
    <dbReference type="NCBI Taxonomy" id="2316207"/>
    <lineage>
        <taxon>Bacteria</taxon>
        <taxon>Bacillati</taxon>
        <taxon>Actinomycetota</taxon>
        <taxon>Actinomycetes</taxon>
        <taxon>Streptosporangiales</taxon>
        <taxon>Streptosporangiaceae</taxon>
        <taxon>Nonomuraea</taxon>
    </lineage>
</organism>
<evidence type="ECO:0000313" key="3">
    <source>
        <dbReference type="Proteomes" id="UP001597368"/>
    </source>
</evidence>
<sequence>MHFNLAGGEWWKGSRIPVDSIAATARQTQPDVISLSELCYDQFTALRDALKPLDAGGWQIKGWGFVTEANSTKYTRCLGLRGTSEPCYAAGTCHLAIGSAILTRRDAWAGTTWDLPSFVRGDGALYKLYCLHTWLPVENSPLRLQHSQACTTHLDPTGGVVETSRMDNGWTSFCLPKTTGWAGEDIRHCQASVIRARIEENLMVPDENGRYAPLVLAGDMNNRLDEPAFTSYPEIQQRAAQVQTWRNYFGFSDYQLPGTTPLSFHFREAGAAENLPTFCHVLGVPTNALPPTTVACDPDRAPVKIDAVLFQTEYWNSPAETVTVQYRTPGSASSGLLSDHRRVDATLSWNPLP</sequence>
<dbReference type="EMBL" id="JBHUFV010000063">
    <property type="protein sequence ID" value="MFD1938349.1"/>
    <property type="molecule type" value="Genomic_DNA"/>
</dbReference>
<keyword evidence="3" id="KW-1185">Reference proteome</keyword>
<keyword evidence="2" id="KW-0540">Nuclease</keyword>
<keyword evidence="2" id="KW-0255">Endonuclease</keyword>
<dbReference type="GO" id="GO:0004519">
    <property type="term" value="F:endonuclease activity"/>
    <property type="evidence" value="ECO:0007669"/>
    <property type="project" value="UniProtKB-KW"/>
</dbReference>
<dbReference type="InterPro" id="IPR036691">
    <property type="entry name" value="Endo/exonu/phosph_ase_sf"/>
</dbReference>
<evidence type="ECO:0000259" key="1">
    <source>
        <dbReference type="Pfam" id="PF03372"/>
    </source>
</evidence>
<accession>A0ABW4TAP5</accession>
<dbReference type="Gene3D" id="3.60.10.10">
    <property type="entry name" value="Endonuclease/exonuclease/phosphatase"/>
    <property type="match status" value="1"/>
</dbReference>
<keyword evidence="2" id="KW-0378">Hydrolase</keyword>
<feature type="domain" description="Endonuclease/exonuclease/phosphatase" evidence="1">
    <location>
        <begin position="1"/>
        <end position="258"/>
    </location>
</feature>
<gene>
    <name evidence="2" type="ORF">ACFSKW_43430</name>
</gene>
<dbReference type="Proteomes" id="UP001597368">
    <property type="component" value="Unassembled WGS sequence"/>
</dbReference>
<dbReference type="InterPro" id="IPR005135">
    <property type="entry name" value="Endo/exonuclease/phosphatase"/>
</dbReference>
<protein>
    <submittedName>
        <fullName evidence="2">Endonuclease/exonuclease/phosphatase family protein</fullName>
    </submittedName>
</protein>
<proteinExistence type="predicted"/>
<name>A0ABW4TAP5_9ACTN</name>
<dbReference type="Pfam" id="PF03372">
    <property type="entry name" value="Exo_endo_phos"/>
    <property type="match status" value="1"/>
</dbReference>